<dbReference type="Pfam" id="PF11258">
    <property type="entry name" value="DUF3048"/>
    <property type="match status" value="1"/>
</dbReference>
<evidence type="ECO:0000313" key="5">
    <source>
        <dbReference type="Proteomes" id="UP000473325"/>
    </source>
</evidence>
<organism evidence="4 5">
    <name type="scientific">Nocardioides flavescens</name>
    <dbReference type="NCBI Taxonomy" id="2691959"/>
    <lineage>
        <taxon>Bacteria</taxon>
        <taxon>Bacillati</taxon>
        <taxon>Actinomycetota</taxon>
        <taxon>Actinomycetes</taxon>
        <taxon>Propionibacteriales</taxon>
        <taxon>Nocardioidaceae</taxon>
        <taxon>Nocardioides</taxon>
    </lineage>
</organism>
<evidence type="ECO:0000259" key="2">
    <source>
        <dbReference type="Pfam" id="PF11258"/>
    </source>
</evidence>
<feature type="compositionally biased region" description="Pro residues" evidence="1">
    <location>
        <begin position="29"/>
        <end position="38"/>
    </location>
</feature>
<dbReference type="InterPro" id="IPR023158">
    <property type="entry name" value="YerB-like_sf"/>
</dbReference>
<comment type="caution">
    <text evidence="4">The sequence shown here is derived from an EMBL/GenBank/DDBJ whole genome shotgun (WGS) entry which is preliminary data.</text>
</comment>
<dbReference type="InterPro" id="IPR035328">
    <property type="entry name" value="DUF3048_C"/>
</dbReference>
<sequence length="395" mass="41321">MQRRGVVHHRPDAVRRRRRQALTRSHLPGAPPGAPGPPVAQSKSTGSLQIGAAPVRRHTRAATAATLALACSLALAACGGGDDSDDELGPDAQAVAAGARLASTWPLTGLPVTGKQEAAQTHPVMVLKMDNTYASSPQMGLGEADMVVEELVEGGMTRLAVFYYSQVPGDVGPVRSMRASDIGIVSPVDADVVTSGAAQVTLNRIGNAGITYFTEGDKGFYRDSSRSAPYNLFTDMAQTASLAKTDEAARPADYLPWGDDAALATAKPASTISASFSGGHTTNWTFADGRYTNENTYAAQGDEFPADSVLVLRVKVGDAGYTDPAGNPVPETKFTGKGQALLFHDGKVLRGQWTKNSLEGALQLTGEGGETMTVPAGHTWIELVPATGGSVRFQK</sequence>
<feature type="region of interest" description="Disordered" evidence="1">
    <location>
        <begin position="1"/>
        <end position="51"/>
    </location>
</feature>
<dbReference type="AlphaFoldDB" id="A0A6L7EP63"/>
<dbReference type="Proteomes" id="UP000473325">
    <property type="component" value="Unassembled WGS sequence"/>
</dbReference>
<accession>A0A6L7EP63</accession>
<name>A0A6L7EP63_9ACTN</name>
<proteinExistence type="predicted"/>
<dbReference type="Gene3D" id="3.50.90.10">
    <property type="entry name" value="YerB-like"/>
    <property type="match status" value="1"/>
</dbReference>
<dbReference type="InterPro" id="IPR021416">
    <property type="entry name" value="DUF3048_N"/>
</dbReference>
<feature type="domain" description="DUF3048" evidence="2">
    <location>
        <begin position="107"/>
        <end position="245"/>
    </location>
</feature>
<protein>
    <submittedName>
        <fullName evidence="4">DUF3048 domain-containing protein</fullName>
    </submittedName>
</protein>
<keyword evidence="5" id="KW-1185">Reference proteome</keyword>
<feature type="domain" description="DUF3048" evidence="3">
    <location>
        <begin position="280"/>
        <end position="381"/>
    </location>
</feature>
<gene>
    <name evidence="4" type="ORF">GRQ65_02415</name>
</gene>
<dbReference type="EMBL" id="WUEK01000001">
    <property type="protein sequence ID" value="MXG88400.1"/>
    <property type="molecule type" value="Genomic_DNA"/>
</dbReference>
<evidence type="ECO:0000259" key="3">
    <source>
        <dbReference type="Pfam" id="PF17479"/>
    </source>
</evidence>
<evidence type="ECO:0000313" key="4">
    <source>
        <dbReference type="EMBL" id="MXG88400.1"/>
    </source>
</evidence>
<reference evidence="4 5" key="1">
    <citation type="submission" date="2019-12" db="EMBL/GenBank/DDBJ databases">
        <authorList>
            <person name="Kun Z."/>
        </authorList>
    </citation>
    <scope>NUCLEOTIDE SEQUENCE [LARGE SCALE GENOMIC DNA]</scope>
    <source>
        <strain evidence="4 5">YIM 123512</strain>
    </source>
</reference>
<dbReference type="SUPFAM" id="SSF159774">
    <property type="entry name" value="YerB-like"/>
    <property type="match status" value="1"/>
</dbReference>
<dbReference type="Pfam" id="PF17479">
    <property type="entry name" value="DUF3048_C"/>
    <property type="match status" value="1"/>
</dbReference>
<evidence type="ECO:0000256" key="1">
    <source>
        <dbReference type="SAM" id="MobiDB-lite"/>
    </source>
</evidence>